<proteinExistence type="predicted"/>
<keyword evidence="4" id="KW-1185">Reference proteome</keyword>
<gene>
    <name evidence="3" type="ORF">P8C59_004037</name>
</gene>
<dbReference type="PANTHER" id="PTHR10696">
    <property type="entry name" value="GAMMA-BUTYROBETAINE HYDROXYLASE-RELATED"/>
    <property type="match status" value="1"/>
</dbReference>
<dbReference type="SUPFAM" id="SSF51197">
    <property type="entry name" value="Clavaminate synthase-like"/>
    <property type="match status" value="1"/>
</dbReference>
<dbReference type="InterPro" id="IPR050411">
    <property type="entry name" value="AlphaKG_dependent_hydroxylases"/>
</dbReference>
<accession>A0AAD9I2R5</accession>
<feature type="domain" description="TauD/TfdA-like" evidence="2">
    <location>
        <begin position="58"/>
        <end position="319"/>
    </location>
</feature>
<dbReference type="Pfam" id="PF02668">
    <property type="entry name" value="TauD"/>
    <property type="match status" value="1"/>
</dbReference>
<dbReference type="EMBL" id="JAQQPM010000003">
    <property type="protein sequence ID" value="KAK2069455.1"/>
    <property type="molecule type" value="Genomic_DNA"/>
</dbReference>
<dbReference type="GO" id="GO:0016491">
    <property type="term" value="F:oxidoreductase activity"/>
    <property type="evidence" value="ECO:0007669"/>
    <property type="project" value="UniProtKB-KW"/>
</dbReference>
<evidence type="ECO:0000256" key="1">
    <source>
        <dbReference type="ARBA" id="ARBA00023002"/>
    </source>
</evidence>
<dbReference type="Proteomes" id="UP001217918">
    <property type="component" value="Unassembled WGS sequence"/>
</dbReference>
<protein>
    <recommendedName>
        <fullName evidence="2">TauD/TfdA-like domain-containing protein</fullName>
    </recommendedName>
</protein>
<reference evidence="3" key="1">
    <citation type="journal article" date="2023" name="Mol. Plant Microbe Interact.">
        <title>Elucidating the Obligate Nature and Biological Capacity of an Invasive Fungal Corn Pathogen.</title>
        <authorList>
            <person name="MacCready J.S."/>
            <person name="Roggenkamp E.M."/>
            <person name="Gdanetz K."/>
            <person name="Chilvers M.I."/>
        </authorList>
    </citation>
    <scope>NUCLEOTIDE SEQUENCE</scope>
    <source>
        <strain evidence="3">PM02</strain>
    </source>
</reference>
<evidence type="ECO:0000259" key="2">
    <source>
        <dbReference type="Pfam" id="PF02668"/>
    </source>
</evidence>
<name>A0AAD9I2R5_9PEZI</name>
<sequence>MDSLPAGVDLTRNGTGFVPLHLEPVVQLSAADVEEIEHALESFKQFSGLDGDQVTCSNFPLPAALQDRLRQATRDVHQGRGFAVVRGLDPARYSAEDNAVLYLAISCYVGGDIRGVQDRRGNVFVHVTDDRRWKTPHQGRYSIHTQATIPWHCDLGADIIAMHFRECARAGGATYVASAATLCADLQRHHPDVLATLFESAWPCQMSGDGRSFFLAPLMQYHHGRVVVCLDSERLGRQDERRTGAGAGFFDPGTPSVVPDLTPAQRRALGVLSEVATRNRIRLDIRKGDMVYLNNFALLHCRDAYEDQPAQARHVVRLWLRNSKLGWSIPPCMSVPWVAAFGPGGKGALRFPSRSRPGWRRTVTRKYAIMPGPDYPDVKYSGGTAAFLLDESDHDDLYERESDHDSLDD</sequence>
<evidence type="ECO:0000313" key="3">
    <source>
        <dbReference type="EMBL" id="KAK2069455.1"/>
    </source>
</evidence>
<evidence type="ECO:0000313" key="4">
    <source>
        <dbReference type="Proteomes" id="UP001217918"/>
    </source>
</evidence>
<keyword evidence="1" id="KW-0560">Oxidoreductase</keyword>
<dbReference type="InterPro" id="IPR042098">
    <property type="entry name" value="TauD-like_sf"/>
</dbReference>
<dbReference type="InterPro" id="IPR003819">
    <property type="entry name" value="TauD/TfdA-like"/>
</dbReference>
<dbReference type="Gene3D" id="3.60.130.10">
    <property type="entry name" value="Clavaminate synthase-like"/>
    <property type="match status" value="1"/>
</dbReference>
<comment type="caution">
    <text evidence="3">The sequence shown here is derived from an EMBL/GenBank/DDBJ whole genome shotgun (WGS) entry which is preliminary data.</text>
</comment>
<organism evidence="3 4">
    <name type="scientific">Phyllachora maydis</name>
    <dbReference type="NCBI Taxonomy" id="1825666"/>
    <lineage>
        <taxon>Eukaryota</taxon>
        <taxon>Fungi</taxon>
        <taxon>Dikarya</taxon>
        <taxon>Ascomycota</taxon>
        <taxon>Pezizomycotina</taxon>
        <taxon>Sordariomycetes</taxon>
        <taxon>Sordariomycetidae</taxon>
        <taxon>Phyllachorales</taxon>
        <taxon>Phyllachoraceae</taxon>
        <taxon>Phyllachora</taxon>
    </lineage>
</organism>
<dbReference type="AlphaFoldDB" id="A0AAD9I2R5"/>
<dbReference type="PANTHER" id="PTHR10696:SF54">
    <property type="entry name" value="FAMILY OXIDOREDUCTASE, PUTATIVE (AFU_ORTHOLOGUE AFUA_4G13850)-RELATED"/>
    <property type="match status" value="1"/>
</dbReference>